<protein>
    <submittedName>
        <fullName evidence="1">Uncharacterized protein</fullName>
    </submittedName>
</protein>
<dbReference type="Proteomes" id="UP001476282">
    <property type="component" value="Unassembled WGS sequence"/>
</dbReference>
<organism evidence="1 2">
    <name type="scientific">Haloferula sargassicola</name>
    <dbReference type="NCBI Taxonomy" id="490096"/>
    <lineage>
        <taxon>Bacteria</taxon>
        <taxon>Pseudomonadati</taxon>
        <taxon>Verrucomicrobiota</taxon>
        <taxon>Verrucomicrobiia</taxon>
        <taxon>Verrucomicrobiales</taxon>
        <taxon>Verrucomicrobiaceae</taxon>
        <taxon>Haloferula</taxon>
    </lineage>
</organism>
<comment type="caution">
    <text evidence="1">The sequence shown here is derived from an EMBL/GenBank/DDBJ whole genome shotgun (WGS) entry which is preliminary data.</text>
</comment>
<name>A0ABP9USF2_9BACT</name>
<reference evidence="1 2" key="1">
    <citation type="submission" date="2024-02" db="EMBL/GenBank/DDBJ databases">
        <title>Haloferula sargassicola NBRC 104335.</title>
        <authorList>
            <person name="Ichikawa N."/>
            <person name="Katano-Makiyama Y."/>
            <person name="Hidaka K."/>
        </authorList>
    </citation>
    <scope>NUCLEOTIDE SEQUENCE [LARGE SCALE GENOMIC DNA]</scope>
    <source>
        <strain evidence="1 2">NBRC 104335</strain>
    </source>
</reference>
<dbReference type="EMBL" id="BAABRI010000016">
    <property type="protein sequence ID" value="GAA5483607.1"/>
    <property type="molecule type" value="Genomic_DNA"/>
</dbReference>
<evidence type="ECO:0000313" key="1">
    <source>
        <dbReference type="EMBL" id="GAA5483607.1"/>
    </source>
</evidence>
<accession>A0ABP9USF2</accession>
<proteinExistence type="predicted"/>
<dbReference type="RefSeq" id="WP_353567718.1">
    <property type="nucleotide sequence ID" value="NZ_BAABRI010000016.1"/>
</dbReference>
<gene>
    <name evidence="1" type="ORF">Hsar01_02841</name>
</gene>
<evidence type="ECO:0000313" key="2">
    <source>
        <dbReference type="Proteomes" id="UP001476282"/>
    </source>
</evidence>
<keyword evidence="2" id="KW-1185">Reference proteome</keyword>
<sequence length="70" mass="7855">MRVFLLLLLIVRIDPDLPLTAPGFTHRVRDSATLAPLDWIARSNVPGDGGWRGLTDPARPATRFFRLETD</sequence>